<feature type="active site" description="Charge relay system" evidence="5">
    <location>
        <position position="227"/>
    </location>
</feature>
<dbReference type="PANTHER" id="PTHR43806">
    <property type="entry name" value="PEPTIDASE S8"/>
    <property type="match status" value="1"/>
</dbReference>
<feature type="chain" id="PRO_5045544566" description="Peptidase S8/S53 domain-containing protein" evidence="7">
    <location>
        <begin position="23"/>
        <end position="478"/>
    </location>
</feature>
<dbReference type="Pfam" id="PF00082">
    <property type="entry name" value="Peptidase_S8"/>
    <property type="match status" value="1"/>
</dbReference>
<reference evidence="9 10" key="1">
    <citation type="submission" date="2023-05" db="EMBL/GenBank/DDBJ databases">
        <title>A 100% complete, gapless, phased diploid assembly of the Scenedesmus obliquus UTEX 3031 genome.</title>
        <authorList>
            <person name="Biondi T.C."/>
            <person name="Hanschen E.R."/>
            <person name="Kwon T."/>
            <person name="Eng W."/>
            <person name="Kruse C.P.S."/>
            <person name="Koehler S.I."/>
            <person name="Kunde Y."/>
            <person name="Gleasner C.D."/>
            <person name="You Mak K.T."/>
            <person name="Polle J."/>
            <person name="Hovde B.T."/>
            <person name="Starkenburg S.R."/>
        </authorList>
    </citation>
    <scope>NUCLEOTIDE SEQUENCE [LARGE SCALE GENOMIC DNA]</scope>
    <source>
        <strain evidence="9 10">DOE0152z</strain>
    </source>
</reference>
<sequence>MAHISWIVAAYLLVLCIQAASSNPLSTDFTETRPVREKLSGVAQAQSAAALAQAQRGPHAAKLTRQLPPKQLVLPGEYIVTVRPDADISSILRRQGNAQALMKSTFSVGSLKGFSVLVSPRLGGDASAVLSGLLADVNVLLARPWNWLLQVQPRLGSDAGAVLSGLLADGDVLQLEPVTLLEHAATQSSPSWGLDRIDQVSLPLDSRYTFAGNSTAAGAGVWIYILDSGVRWNHTNLQGRGRAGTFWPYVGVSNELDNNGHGTHVAGIAASERYGVAKGANIVSVKVLDDLGLGSSDALVAGLNWVVADRRVANHRKVINLSLSGTPSEAVEAAVYQTYLAGLSLVTAAGNSNDDACSYTPARARGLLTVAATMRTDAKADFSNTGPCVDLFAPGVSISSIGHTSDTARGVVKSGTSMSSPFVAGVAARIVASGSCGTGVESNDCVYDTILSQATRNRVGGKGARTPNRLLFCAATLP</sequence>
<dbReference type="InterPro" id="IPR023828">
    <property type="entry name" value="Peptidase_S8_Ser-AS"/>
</dbReference>
<evidence type="ECO:0000259" key="8">
    <source>
        <dbReference type="Pfam" id="PF00082"/>
    </source>
</evidence>
<evidence type="ECO:0000313" key="10">
    <source>
        <dbReference type="Proteomes" id="UP001244341"/>
    </source>
</evidence>
<comment type="similarity">
    <text evidence="1 5 6">Belongs to the peptidase S8 family.</text>
</comment>
<dbReference type="PROSITE" id="PS00137">
    <property type="entry name" value="SUBTILASE_HIS"/>
    <property type="match status" value="1"/>
</dbReference>
<evidence type="ECO:0000256" key="7">
    <source>
        <dbReference type="SAM" id="SignalP"/>
    </source>
</evidence>
<keyword evidence="3 5" id="KW-0378">Hydrolase</keyword>
<dbReference type="PROSITE" id="PS51892">
    <property type="entry name" value="SUBTILASE"/>
    <property type="match status" value="1"/>
</dbReference>
<keyword evidence="10" id="KW-1185">Reference proteome</keyword>
<accession>A0ABY8UJF4</accession>
<dbReference type="EMBL" id="CP126220">
    <property type="protein sequence ID" value="WIA21490.1"/>
    <property type="molecule type" value="Genomic_DNA"/>
</dbReference>
<dbReference type="PROSITE" id="PS00136">
    <property type="entry name" value="SUBTILASE_ASP"/>
    <property type="match status" value="1"/>
</dbReference>
<dbReference type="InterPro" id="IPR022398">
    <property type="entry name" value="Peptidase_S8_His-AS"/>
</dbReference>
<dbReference type="InterPro" id="IPR036852">
    <property type="entry name" value="Peptidase_S8/S53_dom_sf"/>
</dbReference>
<organism evidence="9 10">
    <name type="scientific">Tetradesmus obliquus</name>
    <name type="common">Green alga</name>
    <name type="synonym">Acutodesmus obliquus</name>
    <dbReference type="NCBI Taxonomy" id="3088"/>
    <lineage>
        <taxon>Eukaryota</taxon>
        <taxon>Viridiplantae</taxon>
        <taxon>Chlorophyta</taxon>
        <taxon>core chlorophytes</taxon>
        <taxon>Chlorophyceae</taxon>
        <taxon>CS clade</taxon>
        <taxon>Sphaeropleales</taxon>
        <taxon>Scenedesmaceae</taxon>
        <taxon>Tetradesmus</taxon>
    </lineage>
</organism>
<dbReference type="SUPFAM" id="SSF52743">
    <property type="entry name" value="Subtilisin-like"/>
    <property type="match status" value="1"/>
</dbReference>
<keyword evidence="2 5" id="KW-0645">Protease</keyword>
<evidence type="ECO:0000256" key="5">
    <source>
        <dbReference type="PROSITE-ProRule" id="PRU01240"/>
    </source>
</evidence>
<dbReference type="Gene3D" id="3.40.50.200">
    <property type="entry name" value="Peptidase S8/S53 domain"/>
    <property type="match status" value="1"/>
</dbReference>
<dbReference type="InterPro" id="IPR000209">
    <property type="entry name" value="Peptidase_S8/S53_dom"/>
</dbReference>
<keyword evidence="4 5" id="KW-0720">Serine protease</keyword>
<evidence type="ECO:0000256" key="2">
    <source>
        <dbReference type="ARBA" id="ARBA00022670"/>
    </source>
</evidence>
<evidence type="ECO:0000313" key="9">
    <source>
        <dbReference type="EMBL" id="WIA21490.1"/>
    </source>
</evidence>
<dbReference type="PANTHER" id="PTHR43806:SF11">
    <property type="entry name" value="CEREVISIN-RELATED"/>
    <property type="match status" value="1"/>
</dbReference>
<evidence type="ECO:0000256" key="1">
    <source>
        <dbReference type="ARBA" id="ARBA00011073"/>
    </source>
</evidence>
<dbReference type="PRINTS" id="PR00723">
    <property type="entry name" value="SUBTILISIN"/>
</dbReference>
<dbReference type="InterPro" id="IPR015500">
    <property type="entry name" value="Peptidase_S8_subtilisin-rel"/>
</dbReference>
<name>A0ABY8UJF4_TETOB</name>
<dbReference type="Proteomes" id="UP001244341">
    <property type="component" value="Chromosome 13b"/>
</dbReference>
<dbReference type="PROSITE" id="PS00138">
    <property type="entry name" value="SUBTILASE_SER"/>
    <property type="match status" value="1"/>
</dbReference>
<proteinExistence type="inferred from homology"/>
<feature type="active site" description="Charge relay system" evidence="5">
    <location>
        <position position="417"/>
    </location>
</feature>
<feature type="domain" description="Peptidase S8/S53" evidence="8">
    <location>
        <begin position="218"/>
        <end position="440"/>
    </location>
</feature>
<evidence type="ECO:0000256" key="6">
    <source>
        <dbReference type="RuleBase" id="RU003355"/>
    </source>
</evidence>
<evidence type="ECO:0000256" key="3">
    <source>
        <dbReference type="ARBA" id="ARBA00022801"/>
    </source>
</evidence>
<dbReference type="CDD" id="cd04077">
    <property type="entry name" value="Peptidases_S8_PCSK9_ProteinaseK_like"/>
    <property type="match status" value="1"/>
</dbReference>
<evidence type="ECO:0000256" key="4">
    <source>
        <dbReference type="ARBA" id="ARBA00022825"/>
    </source>
</evidence>
<dbReference type="InterPro" id="IPR034193">
    <property type="entry name" value="PCSK9_ProteinaseK-like"/>
</dbReference>
<feature type="signal peptide" evidence="7">
    <location>
        <begin position="1"/>
        <end position="22"/>
    </location>
</feature>
<gene>
    <name evidence="9" type="ORF">OEZ85_000694</name>
</gene>
<keyword evidence="7" id="KW-0732">Signal</keyword>
<protein>
    <recommendedName>
        <fullName evidence="8">Peptidase S8/S53 domain-containing protein</fullName>
    </recommendedName>
</protein>
<dbReference type="InterPro" id="IPR023827">
    <property type="entry name" value="Peptidase_S8_Asp-AS"/>
</dbReference>
<dbReference type="InterPro" id="IPR050131">
    <property type="entry name" value="Peptidase_S8_subtilisin-like"/>
</dbReference>
<feature type="active site" description="Charge relay system" evidence="5">
    <location>
        <position position="261"/>
    </location>
</feature>